<dbReference type="Gene3D" id="3.55.50.30">
    <property type="match status" value="1"/>
</dbReference>
<dbReference type="SUPFAM" id="SSF49464">
    <property type="entry name" value="Carboxypeptidase regulatory domain-like"/>
    <property type="match status" value="1"/>
</dbReference>
<gene>
    <name evidence="9" type="ORF">DWW57_02560</name>
</gene>
<evidence type="ECO:0000313" key="10">
    <source>
        <dbReference type="Proteomes" id="UP000284243"/>
    </source>
</evidence>
<dbReference type="InterPro" id="IPR036942">
    <property type="entry name" value="Beta-barrel_TonB_sf"/>
</dbReference>
<dbReference type="Gene3D" id="2.40.170.20">
    <property type="entry name" value="TonB-dependent receptor, beta-barrel domain"/>
    <property type="match status" value="1"/>
</dbReference>
<dbReference type="SUPFAM" id="SSF56935">
    <property type="entry name" value="Porins"/>
    <property type="match status" value="1"/>
</dbReference>
<comment type="caution">
    <text evidence="9">The sequence shown here is derived from an EMBL/GenBank/DDBJ whole genome shotgun (WGS) entry which is preliminary data.</text>
</comment>
<keyword evidence="2 7" id="KW-0813">Transport</keyword>
<keyword evidence="6 7" id="KW-0998">Cell outer membrane</keyword>
<dbReference type="InterPro" id="IPR012910">
    <property type="entry name" value="Plug_dom"/>
</dbReference>
<dbReference type="GO" id="GO:0009279">
    <property type="term" value="C:cell outer membrane"/>
    <property type="evidence" value="ECO:0007669"/>
    <property type="project" value="UniProtKB-SubCell"/>
</dbReference>
<evidence type="ECO:0000259" key="8">
    <source>
        <dbReference type="Pfam" id="PF07715"/>
    </source>
</evidence>
<dbReference type="RefSeq" id="WP_087382529.1">
    <property type="nucleotide sequence ID" value="NZ_CABJFF010000004.1"/>
</dbReference>
<dbReference type="Proteomes" id="UP000284243">
    <property type="component" value="Unassembled WGS sequence"/>
</dbReference>
<evidence type="ECO:0000256" key="2">
    <source>
        <dbReference type="ARBA" id="ARBA00022448"/>
    </source>
</evidence>
<dbReference type="NCBIfam" id="TIGR04057">
    <property type="entry name" value="SusC_RagA_signa"/>
    <property type="match status" value="1"/>
</dbReference>
<dbReference type="InterPro" id="IPR037066">
    <property type="entry name" value="Plug_dom_sf"/>
</dbReference>
<protein>
    <submittedName>
        <fullName evidence="9">SusC/RagA family TonB-linked outer membrane protein</fullName>
    </submittedName>
</protein>
<keyword evidence="4 7" id="KW-0812">Transmembrane</keyword>
<evidence type="ECO:0000256" key="4">
    <source>
        <dbReference type="ARBA" id="ARBA00022692"/>
    </source>
</evidence>
<name>A0A412TXV2_9BACT</name>
<dbReference type="AlphaFoldDB" id="A0A412TXV2"/>
<keyword evidence="5 7" id="KW-0472">Membrane</keyword>
<dbReference type="EMBL" id="QRYC01000002">
    <property type="protein sequence ID" value="RGU58609.1"/>
    <property type="molecule type" value="Genomic_DNA"/>
</dbReference>
<dbReference type="InterPro" id="IPR023996">
    <property type="entry name" value="TonB-dep_OMP_SusC/RagA"/>
</dbReference>
<evidence type="ECO:0000256" key="3">
    <source>
        <dbReference type="ARBA" id="ARBA00022452"/>
    </source>
</evidence>
<dbReference type="Pfam" id="PF13715">
    <property type="entry name" value="CarbopepD_reg_2"/>
    <property type="match status" value="1"/>
</dbReference>
<evidence type="ECO:0000256" key="6">
    <source>
        <dbReference type="ARBA" id="ARBA00023237"/>
    </source>
</evidence>
<dbReference type="PROSITE" id="PS52016">
    <property type="entry name" value="TONB_DEPENDENT_REC_3"/>
    <property type="match status" value="1"/>
</dbReference>
<sequence length="1112" mass="126206">MKKNRMYALRPGEYVLKFLKIMRLGIYLVLLTTFTVSANGFSQKVKVTLNLEQRSILEIIKELRKVSDYQFLYRVDELRKCGKRDLKVQDAGVEEVMRQLLDGTHLTWRLDDDVILIKTAPKTAAPAVPQKVRTVQGVVSDTKGGKLPGVTVILKGTTLGGVTDAEGNFKFEIPDQKDMILVFSFVGMKKQEVKYTGQENLHIVLEDDIAEMEEVVVNGIFTRKKESFTGSTTTFTSKELKMVGNQSVLQSLKTLDPSFAIIENNEFGSDPNHLPNIEIRGKSSIVGLTDEYETDPNQPLFILDGFESDLETINDLSMDRVQSITVLKDAAATAIYGSKAANGVVVVETKLPAMGSLRVNYNGNLQLTFADLSDYNLMNSYEKLTFERLAGCYRLIDDEGNILDEEQDQIYNDLMKEVARGVDTYWMNEPLRFATTHKHTLSIEGGDATFRYGAGLSYGKTEGVMKGSDREVMNGNIRLIYRKGKLSFTNNLNINYSKADREPVAFSEFAKANPYFRKYDENGELKKILFQNYAATYYNPLYDMNQTNFEETKTTGFTNNFEVDWRVIDELRVRGRFGLTKSNEQMKKFRSPFNTEFNSQADIANKGSYEERNTQNLNYDGDFSLTYGKLFNEKHMVNVVGGMRLSQNGSNNSAYKVQGFIDDEFSNPAFALGYQKDGNATYQDSKKRAVSYYLNFGYAYDDRYLLDVNYRSDGSSVFGSDRQFTNTWSVGLGWNIHKEAFFSDIEGISLLKLRASIGNPGNQNFDDYISTRIYSYNTDNMNIFGSSAIVSNLGNRNLEWQKTLDRNIGFDIIFLDNRLRVNFDYFNKRTDPLLVQIGTASSTGVKTLPRNVGKQITEGITLTMNYSIIRREDMFWSVNMNLRHQTSEYKEVSEVLTKYNLDNRNRNLTRYYDGGSPSDLWAVRSCGIDPATGREIFLDKNGEQTFVHNYDDEVVVGNSDPKVEGVIGTSFYYKGFSASINLRYRLGGQIFMQTLYDKVENLSSSKKWENLDKRALYDRWKQPGDQAKFKSIASSEVTPISSRFVEDNNVLSGESISLGYESTAPWLKHIGASSMSVRAYMNDIFRISTVKNERGLSYPFARSVSFSLGVTF</sequence>
<dbReference type="Gene3D" id="2.60.40.1120">
    <property type="entry name" value="Carboxypeptidase-like, regulatory domain"/>
    <property type="match status" value="1"/>
</dbReference>
<reference evidence="9 10" key="1">
    <citation type="submission" date="2018-08" db="EMBL/GenBank/DDBJ databases">
        <title>A genome reference for cultivated species of the human gut microbiota.</title>
        <authorList>
            <person name="Zou Y."/>
            <person name="Xue W."/>
            <person name="Luo G."/>
        </authorList>
    </citation>
    <scope>NUCLEOTIDE SEQUENCE [LARGE SCALE GENOMIC DNA]</scope>
    <source>
        <strain evidence="9 10">AF16-14</strain>
    </source>
</reference>
<dbReference type="InterPro" id="IPR023997">
    <property type="entry name" value="TonB-dep_OMP_SusC/RagA_CS"/>
</dbReference>
<evidence type="ECO:0000256" key="7">
    <source>
        <dbReference type="PROSITE-ProRule" id="PRU01360"/>
    </source>
</evidence>
<dbReference type="InterPro" id="IPR039426">
    <property type="entry name" value="TonB-dep_rcpt-like"/>
</dbReference>
<evidence type="ECO:0000313" key="9">
    <source>
        <dbReference type="EMBL" id="RGU58609.1"/>
    </source>
</evidence>
<keyword evidence="3 7" id="KW-1134">Transmembrane beta strand</keyword>
<comment type="subcellular location">
    <subcellularLocation>
        <location evidence="1 7">Cell outer membrane</location>
        <topology evidence="1 7">Multi-pass membrane protein</topology>
    </subcellularLocation>
</comment>
<evidence type="ECO:0000256" key="5">
    <source>
        <dbReference type="ARBA" id="ARBA00023136"/>
    </source>
</evidence>
<organism evidence="9 10">
    <name type="scientific">Odoribacter splanchnicus</name>
    <dbReference type="NCBI Taxonomy" id="28118"/>
    <lineage>
        <taxon>Bacteria</taxon>
        <taxon>Pseudomonadati</taxon>
        <taxon>Bacteroidota</taxon>
        <taxon>Bacteroidia</taxon>
        <taxon>Bacteroidales</taxon>
        <taxon>Odoribacteraceae</taxon>
        <taxon>Odoribacter</taxon>
    </lineage>
</organism>
<dbReference type="Gene3D" id="2.170.130.10">
    <property type="entry name" value="TonB-dependent receptor, plug domain"/>
    <property type="match status" value="1"/>
</dbReference>
<comment type="similarity">
    <text evidence="7">Belongs to the TonB-dependent receptor family.</text>
</comment>
<dbReference type="InterPro" id="IPR008969">
    <property type="entry name" value="CarboxyPept-like_regulatory"/>
</dbReference>
<proteinExistence type="inferred from homology"/>
<dbReference type="Pfam" id="PF07715">
    <property type="entry name" value="Plug"/>
    <property type="match status" value="1"/>
</dbReference>
<accession>A0A412TXV2</accession>
<evidence type="ECO:0000256" key="1">
    <source>
        <dbReference type="ARBA" id="ARBA00004571"/>
    </source>
</evidence>
<dbReference type="NCBIfam" id="TIGR04056">
    <property type="entry name" value="OMP_RagA_SusC"/>
    <property type="match status" value="1"/>
</dbReference>
<feature type="domain" description="TonB-dependent receptor plug" evidence="8">
    <location>
        <begin position="225"/>
        <end position="344"/>
    </location>
</feature>